<dbReference type="Proteomes" id="UP000237105">
    <property type="component" value="Unassembled WGS sequence"/>
</dbReference>
<dbReference type="Gene3D" id="3.80.10.10">
    <property type="entry name" value="Ribonuclease Inhibitor"/>
    <property type="match status" value="1"/>
</dbReference>
<dbReference type="PANTHER" id="PTHR15140">
    <property type="entry name" value="TUBULIN-SPECIFIC CHAPERONE E"/>
    <property type="match status" value="1"/>
</dbReference>
<dbReference type="InterPro" id="IPR032675">
    <property type="entry name" value="LRR_dom_sf"/>
</dbReference>
<keyword evidence="2" id="KW-1185">Reference proteome</keyword>
<comment type="caution">
    <text evidence="1">The sequence shown here is derived from an EMBL/GenBank/DDBJ whole genome shotgun (WGS) entry which is preliminary data.</text>
</comment>
<reference evidence="2" key="1">
    <citation type="submission" date="2016-06" db="EMBL/GenBank/DDBJ databases">
        <title>Parallel loss of symbiosis genes in relatives of nitrogen-fixing non-legume Parasponia.</title>
        <authorList>
            <person name="Van Velzen R."/>
            <person name="Holmer R."/>
            <person name="Bu F."/>
            <person name="Rutten L."/>
            <person name="Van Zeijl A."/>
            <person name="Liu W."/>
            <person name="Santuari L."/>
            <person name="Cao Q."/>
            <person name="Sharma T."/>
            <person name="Shen D."/>
            <person name="Roswanjaya Y."/>
            <person name="Wardhani T."/>
            <person name="Kalhor M.S."/>
            <person name="Jansen J."/>
            <person name="Van den Hoogen J."/>
            <person name="Gungor B."/>
            <person name="Hartog M."/>
            <person name="Hontelez J."/>
            <person name="Verver J."/>
            <person name="Yang W.-C."/>
            <person name="Schijlen E."/>
            <person name="Repin R."/>
            <person name="Schilthuizen M."/>
            <person name="Schranz E."/>
            <person name="Heidstra R."/>
            <person name="Miyata K."/>
            <person name="Fedorova E."/>
            <person name="Kohlen W."/>
            <person name="Bisseling T."/>
            <person name="Smit S."/>
            <person name="Geurts R."/>
        </authorList>
    </citation>
    <scope>NUCLEOTIDE SEQUENCE [LARGE SCALE GENOMIC DNA]</scope>
    <source>
        <strain evidence="2">cv. WU1-14</strain>
    </source>
</reference>
<name>A0A2P5CI28_PARAD</name>
<dbReference type="PANTHER" id="PTHR15140:SF37">
    <property type="entry name" value="UBIQUITIN-LIKE DOMAIN-CONTAINING PROTEIN"/>
    <property type="match status" value="1"/>
</dbReference>
<dbReference type="STRING" id="3476.A0A2P5CI28"/>
<gene>
    <name evidence="1" type="ORF">PanWU01x14_151060</name>
</gene>
<dbReference type="AlphaFoldDB" id="A0A2P5CI28"/>
<evidence type="ECO:0000313" key="1">
    <source>
        <dbReference type="EMBL" id="PON60688.1"/>
    </source>
</evidence>
<dbReference type="SUPFAM" id="SSF52058">
    <property type="entry name" value="L domain-like"/>
    <property type="match status" value="1"/>
</dbReference>
<evidence type="ECO:0000313" key="2">
    <source>
        <dbReference type="Proteomes" id="UP000237105"/>
    </source>
</evidence>
<proteinExistence type="predicted"/>
<organism evidence="1 2">
    <name type="scientific">Parasponia andersonii</name>
    <name type="common">Sponia andersonii</name>
    <dbReference type="NCBI Taxonomy" id="3476"/>
    <lineage>
        <taxon>Eukaryota</taxon>
        <taxon>Viridiplantae</taxon>
        <taxon>Streptophyta</taxon>
        <taxon>Embryophyta</taxon>
        <taxon>Tracheophyta</taxon>
        <taxon>Spermatophyta</taxon>
        <taxon>Magnoliopsida</taxon>
        <taxon>eudicotyledons</taxon>
        <taxon>Gunneridae</taxon>
        <taxon>Pentapetalae</taxon>
        <taxon>rosids</taxon>
        <taxon>fabids</taxon>
        <taxon>Rosales</taxon>
        <taxon>Cannabaceae</taxon>
        <taxon>Parasponia</taxon>
    </lineage>
</organism>
<feature type="non-terminal residue" evidence="1">
    <location>
        <position position="1"/>
    </location>
</feature>
<sequence length="156" mass="17874">IYSSLQFLPASLAKLTLQYSRIQQDPAAVLEQLPNLELLRFIDSYSRSELACSAGGFSKPETLQFNFLYPLDEWQIEKDAMPSLKRVDIVKIPQMKMIPEGLKLVTTLRRLNVIRLSNSSERRLIIDEKGIGGKDFYKVRQIVSISISQETVNLIW</sequence>
<protein>
    <submittedName>
        <fullName evidence="1">LRR domain containing protein</fullName>
    </submittedName>
</protein>
<dbReference type="EMBL" id="JXTB01000128">
    <property type="protein sequence ID" value="PON60688.1"/>
    <property type="molecule type" value="Genomic_DNA"/>
</dbReference>
<accession>A0A2P5CI28</accession>
<dbReference type="OrthoDB" id="913531at2759"/>